<keyword evidence="4" id="KW-1003">Cell membrane</keyword>
<evidence type="ECO:0000256" key="3">
    <source>
        <dbReference type="ARBA" id="ARBA00004744"/>
    </source>
</evidence>
<comment type="caution">
    <text evidence="13">The sequence shown here is derived from an EMBL/GenBank/DDBJ whole genome shotgun (WGS) entry which is preliminary data.</text>
</comment>
<keyword evidence="7 11" id="KW-1133">Transmembrane helix</keyword>
<dbReference type="InterPro" id="IPR011990">
    <property type="entry name" value="TPR-like_helical_dom_sf"/>
</dbReference>
<evidence type="ECO:0000256" key="7">
    <source>
        <dbReference type="ARBA" id="ARBA00022989"/>
    </source>
</evidence>
<evidence type="ECO:0000256" key="6">
    <source>
        <dbReference type="ARBA" id="ARBA00022692"/>
    </source>
</evidence>
<dbReference type="Pfam" id="PF07219">
    <property type="entry name" value="HemY_N"/>
    <property type="match status" value="1"/>
</dbReference>
<evidence type="ECO:0000313" key="14">
    <source>
        <dbReference type="Proteomes" id="UP001358324"/>
    </source>
</evidence>
<sequence length="428" mass="46619">MSLLRALLVWIVIALLGALAAQLLLSGDPGYVLVRRGGVDYTTTVINAIAMLLGAMVVVWLVITLILLPFRSWGRYRETKAQSRVGEGLDALHQGHYARAEKLLAQSADENPHYEPAARIAATQAAIGRGDDAGARAHLDRFGDRHPATRAIALAELALVDERPIDALTALDAPAAQPLPPRGLALRADAWAMTGHAAEAYGLLGALRRQNALPEAQLELREIRWAAASLHEAADANVLAERWEALPKHIRTETPVVLAYADRAVALGWHDAALKSLETSLDARWDERVAARYASLEVGDAAHRQSRMERWLNAHPSSPGVMLGLARLHHMQRDWPNARDYLQRAIDQGAGSDAWVQMGDAYAAEGDDRNARLCYANALRAARNEPVVALPPATPLAARDDLIEPETRDAHGLPYVHGDAPPHPTDRF</sequence>
<evidence type="ECO:0000256" key="8">
    <source>
        <dbReference type="ARBA" id="ARBA00023136"/>
    </source>
</evidence>
<dbReference type="InterPro" id="IPR005254">
    <property type="entry name" value="Heme_biosyn_assoc_TPR_pro"/>
</dbReference>
<evidence type="ECO:0000259" key="12">
    <source>
        <dbReference type="Pfam" id="PF07219"/>
    </source>
</evidence>
<dbReference type="RefSeq" id="WP_332078963.1">
    <property type="nucleotide sequence ID" value="NZ_JAZHBM010000003.1"/>
</dbReference>
<evidence type="ECO:0000256" key="1">
    <source>
        <dbReference type="ARBA" id="ARBA00002962"/>
    </source>
</evidence>
<protein>
    <submittedName>
        <fullName evidence="13">Heme biosynthesis HemY N-terminal domain-containing protein</fullName>
    </submittedName>
</protein>
<gene>
    <name evidence="13" type="ORF">V3391_13555</name>
</gene>
<evidence type="ECO:0000313" key="13">
    <source>
        <dbReference type="EMBL" id="MEF3083234.1"/>
    </source>
</evidence>
<keyword evidence="8 11" id="KW-0472">Membrane</keyword>
<evidence type="ECO:0000256" key="9">
    <source>
        <dbReference type="ARBA" id="ARBA00023244"/>
    </source>
</evidence>
<dbReference type="SUPFAM" id="SSF48452">
    <property type="entry name" value="TPR-like"/>
    <property type="match status" value="1"/>
</dbReference>
<dbReference type="InterPro" id="IPR010817">
    <property type="entry name" value="HemY_N"/>
</dbReference>
<comment type="pathway">
    <text evidence="3">Porphyrin-containing compound metabolism; protoheme biosynthesis.</text>
</comment>
<keyword evidence="6 11" id="KW-0812">Transmembrane</keyword>
<evidence type="ECO:0000256" key="5">
    <source>
        <dbReference type="ARBA" id="ARBA00022519"/>
    </source>
</evidence>
<dbReference type="Gene3D" id="1.25.40.10">
    <property type="entry name" value="Tetratricopeptide repeat domain"/>
    <property type="match status" value="1"/>
</dbReference>
<reference evidence="13 14" key="1">
    <citation type="submission" date="2024-01" db="EMBL/GenBank/DDBJ databases">
        <title>Novel species of the genus Luteimonas isolated from rivers.</title>
        <authorList>
            <person name="Lu H."/>
        </authorList>
    </citation>
    <scope>NUCLEOTIDE SEQUENCE [LARGE SCALE GENOMIC DNA]</scope>
    <source>
        <strain evidence="13 14">SMYT11W</strain>
    </source>
</reference>
<keyword evidence="9" id="KW-0627">Porphyrin biosynthesis</keyword>
<feature type="transmembrane region" description="Helical" evidence="11">
    <location>
        <begin position="44"/>
        <end position="70"/>
    </location>
</feature>
<keyword evidence="14" id="KW-1185">Reference proteome</keyword>
<accession>A0ABU7WGY3</accession>
<organism evidence="13 14">
    <name type="scientific">Luteimonas flava</name>
    <dbReference type="NCBI Taxonomy" id="3115822"/>
    <lineage>
        <taxon>Bacteria</taxon>
        <taxon>Pseudomonadati</taxon>
        <taxon>Pseudomonadota</taxon>
        <taxon>Gammaproteobacteria</taxon>
        <taxon>Lysobacterales</taxon>
        <taxon>Lysobacteraceae</taxon>
        <taxon>Luteimonas</taxon>
    </lineage>
</organism>
<dbReference type="Proteomes" id="UP001358324">
    <property type="component" value="Unassembled WGS sequence"/>
</dbReference>
<feature type="domain" description="HemY N-terminal" evidence="12">
    <location>
        <begin position="30"/>
        <end position="129"/>
    </location>
</feature>
<evidence type="ECO:0000256" key="2">
    <source>
        <dbReference type="ARBA" id="ARBA00004429"/>
    </source>
</evidence>
<comment type="subcellular location">
    <subcellularLocation>
        <location evidence="2">Cell inner membrane</location>
        <topology evidence="2">Multi-pass membrane protein</topology>
    </subcellularLocation>
</comment>
<name>A0ABU7WGY3_9GAMM</name>
<feature type="region of interest" description="Disordered" evidence="10">
    <location>
        <begin position="405"/>
        <end position="428"/>
    </location>
</feature>
<keyword evidence="5" id="KW-0997">Cell inner membrane</keyword>
<evidence type="ECO:0000256" key="11">
    <source>
        <dbReference type="SAM" id="Phobius"/>
    </source>
</evidence>
<evidence type="ECO:0000256" key="10">
    <source>
        <dbReference type="SAM" id="MobiDB-lite"/>
    </source>
</evidence>
<proteinExistence type="predicted"/>
<evidence type="ECO:0000256" key="4">
    <source>
        <dbReference type="ARBA" id="ARBA00022475"/>
    </source>
</evidence>
<comment type="function">
    <text evidence="1">Involved in a late step of protoheme IX synthesis.</text>
</comment>
<dbReference type="NCBIfam" id="TIGR00540">
    <property type="entry name" value="TPR_hemY_coli"/>
    <property type="match status" value="1"/>
</dbReference>
<dbReference type="EMBL" id="JAZHBM010000003">
    <property type="protein sequence ID" value="MEF3083234.1"/>
    <property type="molecule type" value="Genomic_DNA"/>
</dbReference>